<sequence>MSLAESPFHSSSSSEDFAALLDAELESTSSGTSPEAEVDVTEDDDDDDEFEKERVKRQKVEYSEGMN</sequence>
<protein>
    <submittedName>
        <fullName evidence="2">Uncharacterized protein</fullName>
    </submittedName>
</protein>
<feature type="compositionally biased region" description="Low complexity" evidence="1">
    <location>
        <begin position="1"/>
        <end position="22"/>
    </location>
</feature>
<reference evidence="2" key="1">
    <citation type="submission" date="2017-07" db="EMBL/GenBank/DDBJ databases">
        <title>Taro Niue Genome Assembly and Annotation.</title>
        <authorList>
            <person name="Atibalentja N."/>
            <person name="Keating K."/>
            <person name="Fields C.J."/>
        </authorList>
    </citation>
    <scope>NUCLEOTIDE SEQUENCE</scope>
    <source>
        <strain evidence="2">Niue_2</strain>
        <tissue evidence="2">Leaf</tissue>
    </source>
</reference>
<gene>
    <name evidence="2" type="ORF">Taro_031158</name>
</gene>
<feature type="region of interest" description="Disordered" evidence="1">
    <location>
        <begin position="1"/>
        <end position="67"/>
    </location>
</feature>
<evidence type="ECO:0000256" key="1">
    <source>
        <dbReference type="SAM" id="MobiDB-lite"/>
    </source>
</evidence>
<name>A0A843VY77_COLES</name>
<keyword evidence="3" id="KW-1185">Reference proteome</keyword>
<accession>A0A843VY77</accession>
<comment type="caution">
    <text evidence="2">The sequence shown here is derived from an EMBL/GenBank/DDBJ whole genome shotgun (WGS) entry which is preliminary data.</text>
</comment>
<dbReference type="EMBL" id="NMUH01002188">
    <property type="protein sequence ID" value="MQL98440.1"/>
    <property type="molecule type" value="Genomic_DNA"/>
</dbReference>
<feature type="compositionally biased region" description="Basic and acidic residues" evidence="1">
    <location>
        <begin position="51"/>
        <end position="67"/>
    </location>
</feature>
<feature type="compositionally biased region" description="Acidic residues" evidence="1">
    <location>
        <begin position="36"/>
        <end position="50"/>
    </location>
</feature>
<proteinExistence type="predicted"/>
<dbReference type="AlphaFoldDB" id="A0A843VY77"/>
<organism evidence="2 3">
    <name type="scientific">Colocasia esculenta</name>
    <name type="common">Wild taro</name>
    <name type="synonym">Arum esculentum</name>
    <dbReference type="NCBI Taxonomy" id="4460"/>
    <lineage>
        <taxon>Eukaryota</taxon>
        <taxon>Viridiplantae</taxon>
        <taxon>Streptophyta</taxon>
        <taxon>Embryophyta</taxon>
        <taxon>Tracheophyta</taxon>
        <taxon>Spermatophyta</taxon>
        <taxon>Magnoliopsida</taxon>
        <taxon>Liliopsida</taxon>
        <taxon>Araceae</taxon>
        <taxon>Aroideae</taxon>
        <taxon>Colocasieae</taxon>
        <taxon>Colocasia</taxon>
    </lineage>
</organism>
<dbReference type="Proteomes" id="UP000652761">
    <property type="component" value="Unassembled WGS sequence"/>
</dbReference>
<evidence type="ECO:0000313" key="3">
    <source>
        <dbReference type="Proteomes" id="UP000652761"/>
    </source>
</evidence>
<evidence type="ECO:0000313" key="2">
    <source>
        <dbReference type="EMBL" id="MQL98440.1"/>
    </source>
</evidence>